<proteinExistence type="predicted"/>
<evidence type="ECO:0000313" key="2">
    <source>
        <dbReference type="EMBL" id="ABM96968.1"/>
    </source>
</evidence>
<sequence>MRPSCYEPDDEPLTARQLAAIKADAAEHLPKGKVLSDAKLVPTEKSGGLPS</sequence>
<evidence type="ECO:0000313" key="3">
    <source>
        <dbReference type="Proteomes" id="UP000000366"/>
    </source>
</evidence>
<dbReference type="EMBL" id="CP000556">
    <property type="protein sequence ID" value="ABM96968.1"/>
    <property type="molecule type" value="Genomic_DNA"/>
</dbReference>
<dbReference type="HOGENOM" id="CLU_3100755_0_0_4"/>
<gene>
    <name evidence="1" type="ordered locus">Mpe_A1195</name>
    <name evidence="2" type="ordered locus">Mpe_B0192</name>
</gene>
<protein>
    <submittedName>
        <fullName evidence="1">Uncharacterized protein</fullName>
    </submittedName>
</protein>
<dbReference type="STRING" id="420662.Mpe_A1195"/>
<dbReference type="KEGG" id="mpt:Mpe_A1195"/>
<dbReference type="KEGG" id="mpt:Mpe_B0192"/>
<accession>A2SF19</accession>
<reference evidence="1" key="2">
    <citation type="submission" date="2007-01" db="EMBL/GenBank/DDBJ databases">
        <authorList>
            <person name="Copeland A."/>
            <person name="Lucas S."/>
            <person name="Lapidus A."/>
            <person name="Barry K."/>
            <person name="Detter J.C."/>
            <person name="Glavina del Rio T."/>
            <person name="Hammon N."/>
            <person name="Dalin E."/>
            <person name="Tice H."/>
            <person name="Pitluck S."/>
            <person name="Chain P."/>
            <person name="Malfatti S."/>
            <person name="Shin M."/>
            <person name="Vergez L."/>
            <person name="Schmutz J."/>
            <person name="Larimer F."/>
            <person name="Land M."/>
            <person name="Hauser L."/>
            <person name="Richardson P."/>
        </authorList>
    </citation>
    <scope>NUCLEOTIDE SEQUENCE</scope>
    <source>
        <strain evidence="1">PM1</strain>
        <plasmid evidence="2">RPME01</plasmid>
    </source>
</reference>
<reference evidence="1 3" key="1">
    <citation type="journal article" date="2007" name="J. Bacteriol.">
        <title>Whole-genome analysis of the methyl tert-butyl ether-degrading beta-proteobacterium Methylibium petroleiphilum PM1.</title>
        <authorList>
            <person name="Kane S.R."/>
            <person name="Chakicherla A.Y."/>
            <person name="Chain P.S.G."/>
            <person name="Schmidt R."/>
            <person name="Shin M.W."/>
            <person name="Legler T.C."/>
            <person name="Scow K.M."/>
            <person name="Larimer F.W."/>
            <person name="Lucas S.M."/>
            <person name="Richardson P.M."/>
            <person name="Hristova K.R."/>
        </authorList>
    </citation>
    <scope>NUCLEOTIDE SEQUENCE [LARGE SCALE GENOMIC DNA]</scope>
    <source>
        <strain evidence="3">ATCC BAA-1232 / LMG 22953 / PM1</strain>
        <strain evidence="1">PM1</strain>
        <plasmid evidence="2">PM1</plasmid>
        <plasmid evidence="2 3">RPME01</plasmid>
    </source>
</reference>
<geneLocation type="plasmid" evidence="2 3">
    <name>RPME01</name>
</geneLocation>
<name>A2SF19_METPP</name>
<dbReference type="AlphaFoldDB" id="A2SF19"/>
<keyword evidence="3" id="KW-1185">Reference proteome</keyword>
<evidence type="ECO:0000313" key="1">
    <source>
        <dbReference type="EMBL" id="ABM94158.1"/>
    </source>
</evidence>
<organism evidence="1 3">
    <name type="scientific">Methylibium petroleiphilum (strain ATCC BAA-1232 / LMG 22953 / PM1)</name>
    <dbReference type="NCBI Taxonomy" id="420662"/>
    <lineage>
        <taxon>Bacteria</taxon>
        <taxon>Pseudomonadati</taxon>
        <taxon>Pseudomonadota</taxon>
        <taxon>Betaproteobacteria</taxon>
        <taxon>Burkholderiales</taxon>
        <taxon>Sphaerotilaceae</taxon>
        <taxon>Methylibium</taxon>
    </lineage>
</organism>
<dbReference type="Proteomes" id="UP000000366">
    <property type="component" value="Plasmid RPME01"/>
</dbReference>
<dbReference type="Proteomes" id="UP000000366">
    <property type="component" value="Chromosome"/>
</dbReference>
<dbReference type="EMBL" id="CP000555">
    <property type="protein sequence ID" value="ABM94158.1"/>
    <property type="molecule type" value="Genomic_DNA"/>
</dbReference>
<keyword evidence="2" id="KW-0614">Plasmid</keyword>